<dbReference type="InterPro" id="IPR020850">
    <property type="entry name" value="GED_dom"/>
</dbReference>
<dbReference type="PROSITE" id="PS51718">
    <property type="entry name" value="G_DYNAMIN_2"/>
    <property type="match status" value="1"/>
</dbReference>
<evidence type="ECO:0000313" key="5">
    <source>
        <dbReference type="EMBL" id="KAK5992165.1"/>
    </source>
</evidence>
<protein>
    <submittedName>
        <fullName evidence="5">Interferon-induced GTP-binding protein Mx2</fullName>
    </submittedName>
</protein>
<evidence type="ECO:0000256" key="2">
    <source>
        <dbReference type="ARBA" id="ARBA00023134"/>
    </source>
</evidence>
<organism evidence="5 6">
    <name type="scientific">Cladobotryum mycophilum</name>
    <dbReference type="NCBI Taxonomy" id="491253"/>
    <lineage>
        <taxon>Eukaryota</taxon>
        <taxon>Fungi</taxon>
        <taxon>Dikarya</taxon>
        <taxon>Ascomycota</taxon>
        <taxon>Pezizomycotina</taxon>
        <taxon>Sordariomycetes</taxon>
        <taxon>Hypocreomycetidae</taxon>
        <taxon>Hypocreales</taxon>
        <taxon>Hypocreaceae</taxon>
        <taxon>Cladobotryum</taxon>
    </lineage>
</organism>
<dbReference type="PANTHER" id="PTHR11566:SF149">
    <property type="entry name" value="GTPASE, PUTATIVE (AFU_ORTHOLOGUE AFUA_6G11890)-RELATED"/>
    <property type="match status" value="1"/>
</dbReference>
<proteinExistence type="predicted"/>
<dbReference type="SMART" id="SM00053">
    <property type="entry name" value="DYNc"/>
    <property type="match status" value="1"/>
</dbReference>
<dbReference type="PRINTS" id="PR00195">
    <property type="entry name" value="DYNAMIN"/>
</dbReference>
<dbReference type="InterPro" id="IPR022812">
    <property type="entry name" value="Dynamin"/>
</dbReference>
<evidence type="ECO:0000259" key="4">
    <source>
        <dbReference type="PROSITE" id="PS51718"/>
    </source>
</evidence>
<sequence length="682" mass="76525">MTKVIQDQMAFVALQSKGHRDLLDIIDGLRSKGISRYVDLPEIIVCGDQSSGKSSVLEAISGLSFPTKDNLCTRFATELVLRRDASTSTKVTIIPGPDRVAEEHESLSSFHLQIDNAKPDLGTVVEKAKEAMGLSDKRVFSADTLRVELCGPTQPHLTMVDLPGLFRAGNLEQSVHDAEIVRNMVRGYMKRPRSIILAVVSAKSDFALQDVTEFARELDPKGTRTLGLITKPDTLDKGSDSEAAYLRLAQNKDVVFRLGWHVLRNRDYSMRHASTDERDEKEEELFSSGVWTSMNPSHLGVKSLRPRLSNVLKDQILLQLPALIQDIEDGISWCRSQLQQLGASRSTLIEQRRYLLRVGQDFTTLIKAAVDGNYNDPFFGSAKTEEGYQKRLRALVQNDLTDFAENMRLNGKTRVITESLTDKPLLPLGFLDQITLTCPLIIGELFTEQCQPWKSIATNAKETILRQVHNTVQAILDHVSVDETADEILGIINRKIDALKQDLDAKFNELIEPHYLCHPITLSHYMTDNVQKAQAARRRRNLEETMTKQLGATSLQVTHNVNFNPLQLLNNLDANSETDMERYGSDLAADYMEAYYKVALKRFIDDIAVLAIEKCLISRLPSLFDPEGVYDLSDDEVGRLAGESEDTAVERDRCSEKLAVLEAGLRDLRHLDKHRQPSTDAP</sequence>
<dbReference type="Pfam" id="PF00350">
    <property type="entry name" value="Dynamin_N"/>
    <property type="match status" value="1"/>
</dbReference>
<dbReference type="InterPro" id="IPR045063">
    <property type="entry name" value="Dynamin_N"/>
</dbReference>
<name>A0ABR0SK77_9HYPO</name>
<comment type="caution">
    <text evidence="5">The sequence shown here is derived from an EMBL/GenBank/DDBJ whole genome shotgun (WGS) entry which is preliminary data.</text>
</comment>
<keyword evidence="1" id="KW-0547">Nucleotide-binding</keyword>
<feature type="domain" description="Dynamin-type G" evidence="4">
    <location>
        <begin position="37"/>
        <end position="321"/>
    </location>
</feature>
<feature type="domain" description="GED" evidence="3">
    <location>
        <begin position="585"/>
        <end position="676"/>
    </location>
</feature>
<dbReference type="EMBL" id="JAVFKD010000012">
    <property type="protein sequence ID" value="KAK5992165.1"/>
    <property type="molecule type" value="Genomic_DNA"/>
</dbReference>
<gene>
    <name evidence="5" type="ORF">PT974_05565</name>
</gene>
<keyword evidence="2" id="KW-0342">GTP-binding</keyword>
<dbReference type="InterPro" id="IPR030381">
    <property type="entry name" value="G_DYNAMIN_dom"/>
</dbReference>
<dbReference type="InterPro" id="IPR027417">
    <property type="entry name" value="P-loop_NTPase"/>
</dbReference>
<dbReference type="Pfam" id="PF01031">
    <property type="entry name" value="Dynamin_M"/>
    <property type="match status" value="1"/>
</dbReference>
<dbReference type="CDD" id="cd08771">
    <property type="entry name" value="DLP_1"/>
    <property type="match status" value="1"/>
</dbReference>
<evidence type="ECO:0000259" key="3">
    <source>
        <dbReference type="PROSITE" id="PS51388"/>
    </source>
</evidence>
<reference evidence="5 6" key="1">
    <citation type="submission" date="2024-01" db="EMBL/GenBank/DDBJ databases">
        <title>Complete genome of Cladobotryum mycophilum ATHUM6906.</title>
        <authorList>
            <person name="Christinaki A.C."/>
            <person name="Myridakis A.I."/>
            <person name="Kouvelis V.N."/>
        </authorList>
    </citation>
    <scope>NUCLEOTIDE SEQUENCE [LARGE SCALE GENOMIC DNA]</scope>
    <source>
        <strain evidence="5 6">ATHUM6906</strain>
    </source>
</reference>
<dbReference type="SUPFAM" id="SSF52540">
    <property type="entry name" value="P-loop containing nucleoside triphosphate hydrolases"/>
    <property type="match status" value="1"/>
</dbReference>
<dbReference type="PANTHER" id="PTHR11566">
    <property type="entry name" value="DYNAMIN"/>
    <property type="match status" value="1"/>
</dbReference>
<evidence type="ECO:0000256" key="1">
    <source>
        <dbReference type="ARBA" id="ARBA00022741"/>
    </source>
</evidence>
<dbReference type="InterPro" id="IPR001401">
    <property type="entry name" value="Dynamin_GTPase"/>
</dbReference>
<keyword evidence="6" id="KW-1185">Reference proteome</keyword>
<dbReference type="Gene3D" id="3.40.50.300">
    <property type="entry name" value="P-loop containing nucleotide triphosphate hydrolases"/>
    <property type="match status" value="1"/>
</dbReference>
<accession>A0ABR0SK77</accession>
<evidence type="ECO:0000313" key="6">
    <source>
        <dbReference type="Proteomes" id="UP001338125"/>
    </source>
</evidence>
<dbReference type="Proteomes" id="UP001338125">
    <property type="component" value="Unassembled WGS sequence"/>
</dbReference>
<dbReference type="PROSITE" id="PS51388">
    <property type="entry name" value="GED"/>
    <property type="match status" value="1"/>
</dbReference>
<dbReference type="InterPro" id="IPR000375">
    <property type="entry name" value="Dynamin_stalk"/>
</dbReference>